<feature type="repeat" description="WD" evidence="3">
    <location>
        <begin position="1342"/>
        <end position="1383"/>
    </location>
</feature>
<dbReference type="PROSITE" id="PS50082">
    <property type="entry name" value="WD_REPEATS_2"/>
    <property type="match status" value="12"/>
</dbReference>
<feature type="repeat" description="WD" evidence="3">
    <location>
        <begin position="1300"/>
        <end position="1341"/>
    </location>
</feature>
<feature type="repeat" description="WD" evidence="3">
    <location>
        <begin position="1090"/>
        <end position="1131"/>
    </location>
</feature>
<evidence type="ECO:0000256" key="1">
    <source>
        <dbReference type="ARBA" id="ARBA00022574"/>
    </source>
</evidence>
<dbReference type="InterPro" id="IPR019775">
    <property type="entry name" value="WD40_repeat_CS"/>
</dbReference>
<dbReference type="CDD" id="cd00200">
    <property type="entry name" value="WD40"/>
    <property type="match status" value="2"/>
</dbReference>
<dbReference type="GO" id="GO:0000398">
    <property type="term" value="P:mRNA splicing, via spliceosome"/>
    <property type="evidence" value="ECO:0007669"/>
    <property type="project" value="TreeGrafter"/>
</dbReference>
<feature type="repeat" description="WD" evidence="3">
    <location>
        <begin position="965"/>
        <end position="1000"/>
    </location>
</feature>
<dbReference type="Proteomes" id="UP000234254">
    <property type="component" value="Unassembled WGS sequence"/>
</dbReference>
<dbReference type="PROSITE" id="PS50294">
    <property type="entry name" value="WD_REPEATS_REGION"/>
    <property type="match status" value="12"/>
</dbReference>
<name>A0A2I1D1C2_ASPC2</name>
<dbReference type="Gene3D" id="3.40.50.300">
    <property type="entry name" value="P-loop containing nucleotide triphosphate hydrolases"/>
    <property type="match status" value="1"/>
</dbReference>
<gene>
    <name evidence="6" type="ORF">P168DRAFT_305019</name>
</gene>
<dbReference type="InterPro" id="IPR015943">
    <property type="entry name" value="WD40/YVTN_repeat-like_dom_sf"/>
</dbReference>
<dbReference type="VEuPathDB" id="FungiDB:P168DRAFT_305019"/>
<evidence type="ECO:0000259" key="5">
    <source>
        <dbReference type="Pfam" id="PF24883"/>
    </source>
</evidence>
<organism evidence="6 7">
    <name type="scientific">Aspergillus campestris (strain IBT 28561)</name>
    <dbReference type="NCBI Taxonomy" id="1392248"/>
    <lineage>
        <taxon>Eukaryota</taxon>
        <taxon>Fungi</taxon>
        <taxon>Dikarya</taxon>
        <taxon>Ascomycota</taxon>
        <taxon>Pezizomycotina</taxon>
        <taxon>Eurotiomycetes</taxon>
        <taxon>Eurotiomycetidae</taxon>
        <taxon>Eurotiales</taxon>
        <taxon>Aspergillaceae</taxon>
        <taxon>Aspergillus</taxon>
        <taxon>Aspergillus subgen. Circumdati</taxon>
    </lineage>
</organism>
<feature type="repeat" description="WD" evidence="3">
    <location>
        <begin position="1258"/>
        <end position="1299"/>
    </location>
</feature>
<feature type="repeat" description="WD" evidence="3">
    <location>
        <begin position="882"/>
        <end position="923"/>
    </location>
</feature>
<dbReference type="GO" id="GO:0017070">
    <property type="term" value="F:U6 snRNA binding"/>
    <property type="evidence" value="ECO:0007669"/>
    <property type="project" value="TreeGrafter"/>
</dbReference>
<feature type="repeat" description="WD" evidence="3">
    <location>
        <begin position="1174"/>
        <end position="1215"/>
    </location>
</feature>
<feature type="repeat" description="WD" evidence="3">
    <location>
        <begin position="924"/>
        <end position="965"/>
    </location>
</feature>
<evidence type="ECO:0000313" key="6">
    <source>
        <dbReference type="EMBL" id="PKY03670.1"/>
    </source>
</evidence>
<dbReference type="InterPro" id="IPR027417">
    <property type="entry name" value="P-loop_NTPase"/>
</dbReference>
<dbReference type="Pfam" id="PF24883">
    <property type="entry name" value="NPHP3_N"/>
    <property type="match status" value="1"/>
</dbReference>
<reference evidence="6" key="1">
    <citation type="submission" date="2016-12" db="EMBL/GenBank/DDBJ databases">
        <title>The genomes of Aspergillus section Nigri reveals drivers in fungal speciation.</title>
        <authorList>
            <consortium name="DOE Joint Genome Institute"/>
            <person name="Vesth T.C."/>
            <person name="Nybo J."/>
            <person name="Theobald S."/>
            <person name="Brandl J."/>
            <person name="Frisvad J.C."/>
            <person name="Nielsen K.F."/>
            <person name="Lyhne E.K."/>
            <person name="Kogle M.E."/>
            <person name="Kuo A."/>
            <person name="Riley R."/>
            <person name="Clum A."/>
            <person name="Nolan M."/>
            <person name="Lipzen A."/>
            <person name="Salamov A."/>
            <person name="Henrissat B."/>
            <person name="Wiebenga A."/>
            <person name="De vries R.P."/>
            <person name="Grigoriev I.V."/>
            <person name="Mortensen U.H."/>
            <person name="Andersen M.R."/>
            <person name="Baker S.E."/>
        </authorList>
    </citation>
    <scope>NUCLEOTIDE SEQUENCE</scope>
    <source>
        <strain evidence="6">IBT 28561</strain>
    </source>
</reference>
<accession>A0A2I1D1C2</accession>
<keyword evidence="2" id="KW-0677">Repeat</keyword>
<protein>
    <submittedName>
        <fullName evidence="6">WD40 repeat-like protein</fullName>
    </submittedName>
</protein>
<dbReference type="InterPro" id="IPR056884">
    <property type="entry name" value="NPHP3-like_N"/>
</dbReference>
<keyword evidence="1 3" id="KW-0853">WD repeat</keyword>
<evidence type="ECO:0000256" key="3">
    <source>
        <dbReference type="PROSITE-ProRule" id="PRU00221"/>
    </source>
</evidence>
<dbReference type="Pfam" id="PF25173">
    <property type="entry name" value="Beta-prop_WDR3_1st"/>
    <property type="match status" value="1"/>
</dbReference>
<dbReference type="SUPFAM" id="SSF52540">
    <property type="entry name" value="P-loop containing nucleoside triphosphate hydrolases"/>
    <property type="match status" value="1"/>
</dbReference>
<keyword evidence="7" id="KW-1185">Reference proteome</keyword>
<evidence type="ECO:0000256" key="2">
    <source>
        <dbReference type="ARBA" id="ARBA00022737"/>
    </source>
</evidence>
<feature type="compositionally biased region" description="Low complexity" evidence="4">
    <location>
        <begin position="25"/>
        <end position="47"/>
    </location>
</feature>
<comment type="caution">
    <text evidence="6">The sequence shown here is derived from an EMBL/GenBank/DDBJ whole genome shotgun (WGS) entry which is preliminary data.</text>
</comment>
<proteinExistence type="predicted"/>
<dbReference type="GO" id="GO:0046540">
    <property type="term" value="C:U4/U6 x U5 tri-snRNP complex"/>
    <property type="evidence" value="ECO:0007669"/>
    <property type="project" value="TreeGrafter"/>
</dbReference>
<evidence type="ECO:0000256" key="4">
    <source>
        <dbReference type="SAM" id="MobiDB-lite"/>
    </source>
</evidence>
<dbReference type="RefSeq" id="XP_024692264.1">
    <property type="nucleotide sequence ID" value="XM_024838890.1"/>
</dbReference>
<dbReference type="PANTHER" id="PTHR19846:SF0">
    <property type="entry name" value="PRE-MRNA PROCESSING FACTOR 4"/>
    <property type="match status" value="1"/>
</dbReference>
<feature type="region of interest" description="Disordered" evidence="4">
    <location>
        <begin position="14"/>
        <end position="47"/>
    </location>
</feature>
<dbReference type="InterPro" id="IPR001680">
    <property type="entry name" value="WD40_rpt"/>
</dbReference>
<dbReference type="InterPro" id="IPR036322">
    <property type="entry name" value="WD40_repeat_dom_sf"/>
</dbReference>
<dbReference type="GO" id="GO:0030621">
    <property type="term" value="F:U4 snRNA binding"/>
    <property type="evidence" value="ECO:0007669"/>
    <property type="project" value="TreeGrafter"/>
</dbReference>
<dbReference type="PANTHER" id="PTHR19846">
    <property type="entry name" value="WD40 REPEAT PROTEIN"/>
    <property type="match status" value="1"/>
</dbReference>
<dbReference type="PROSITE" id="PS00678">
    <property type="entry name" value="WD_REPEATS_1"/>
    <property type="match status" value="12"/>
</dbReference>
<dbReference type="SUPFAM" id="SSF50978">
    <property type="entry name" value="WD40 repeat-like"/>
    <property type="match status" value="1"/>
</dbReference>
<dbReference type="GeneID" id="36546414"/>
<dbReference type="SMART" id="SM00320">
    <property type="entry name" value="WD40"/>
    <property type="match status" value="13"/>
</dbReference>
<evidence type="ECO:0000313" key="7">
    <source>
        <dbReference type="Proteomes" id="UP000234254"/>
    </source>
</evidence>
<dbReference type="Pfam" id="PF00400">
    <property type="entry name" value="WD40"/>
    <property type="match status" value="7"/>
</dbReference>
<feature type="repeat" description="WD" evidence="3">
    <location>
        <begin position="1216"/>
        <end position="1257"/>
    </location>
</feature>
<feature type="domain" description="Nephrocystin 3-like N-terminal" evidence="5">
    <location>
        <begin position="341"/>
        <end position="496"/>
    </location>
</feature>
<dbReference type="OrthoDB" id="674604at2759"/>
<dbReference type="SUPFAM" id="SSF50960">
    <property type="entry name" value="TolB, C-terminal domain"/>
    <property type="match status" value="1"/>
</dbReference>
<feature type="repeat" description="WD" evidence="3">
    <location>
        <begin position="1006"/>
        <end position="1047"/>
    </location>
</feature>
<sequence length="1439" mass="161160">MMGRFLRKSLGILHRKKSEPHHSKSPSQSAVPISAPITAATPPDTVDTQDTFLFEDLWKSAYDKLEREEQDILSPAQGSAELGKDENSSQAGHIIDEVIQITEKQYKEYQQGSIRIHRSTGEEIDLRKVSRKILHAALSFKDIITTVIAFDPTHQAASAWAVISFGLTIAQNQLDLRDALFESSEYLAETITRCAYIEQSFYRNSSKKKIEICRAMISVYTAILQYAAELLATQQPSIGKRILIHMTPITNQRLTELRSSIEEKWQKLCQWVHFDALNTLLQNGKEAESRLARIDEEVSEHLQALIKRFSLPIAEGASYDSYENQYREKCLPGTRRDLLLQITDWAEASDKCIFWLNGSAGTGKTTISLSVAELLKQKGLLGGSFFFKKGEADRGNARRFISTIAKQLMAHHRHLAPVMSKAIQDDADLSTKSLSQQFEKLLLQPLSEGEYYETTSVIVIDALDECDDNDIEVLLRLLPQLQQSKSIRVQIFLTSRPELSIRDGFGKNQDHHDIILQEVPSIEHDIRIFLQHRLSHIKEKRKVPGDWPGYERTKALVKMAVPLFIFASTICRFIEEKYQVPEHQLDIILKNPDMTASSQMERIYLPILKDRVKSSPVFKNKFQKIVGAIILLADPLSVHSLSRLINMEERTIIAVLDAFHSVLNIPRDSCTPVRILHLSFREFLINTEEECLRVNEKETHEKLLQNCLDVMRNPMVGLKHNICRLPGYGIQREDVDSQVISRYISQVLQYSCRYWSNHFSKSKSDASESEVFSFLKEHFLNWLETMSLIGFASETVGIINTLQSRLRDSMSTELKDFLKDANRFVLKHIQMIDNTPLQVYCSGLAFSPTASIIRRTFNDQRPDWMPALPQVQKSWSAQLQALEGHSRSVRSVAFSPDGQRIVSGSSDQTIKLWDAQTGSELRTLKGHSGWVMSVAFSPDGQRIASGSDDQTLKLWNAQTGSELCTLSHSGWITSVAFSPDSQRIMSGSADQTIKLWDIQTLELHTLKGHSCSIRSVAFSPDGQRIVSGSSDQTIKLWDAQTGLELRTLEGHSDSVISVAFSPDSQRIVSGSSDQTIKLWNTQTGSELRTLKSYSHSVTSVVFSPDNQRIMSGSINKTIKLWDAQTGSELGTLEGHSDIVTSVTFSPDSQRIVSGSVDKTIKLWDAQTSSELHNLEGHSSWVRSVAFSSDSQRIVSGSSDQTIKLWDAQTGLELRTLEGHSDSVISVAFSPDSQRVVSGSSDQTIKLWNTQTGLELYTLEGHASSVGLIAFSPDGQKIVSGSVDKTLKLWDIQTGLELHTLKGHSGWITSVAFSPDGQKIVSGSGDQTIKLWDAQTGLELRTLEGHSSWVTSVAFSPDGQKIMSGSSDEALKLWDAQTGLELRTLEGHSSVRSMASSGDTPMEHEEGFWISVENSWDTLVLGYRDGHVLITRFCALPDWI</sequence>
<dbReference type="InterPro" id="IPR020472">
    <property type="entry name" value="WD40_PAC1"/>
</dbReference>
<dbReference type="PRINTS" id="PR00320">
    <property type="entry name" value="GPROTEINBRPT"/>
</dbReference>
<dbReference type="Gene3D" id="2.130.10.10">
    <property type="entry name" value="YVTN repeat-like/Quinoprotein amine dehydrogenase"/>
    <property type="match status" value="6"/>
</dbReference>
<dbReference type="EMBL" id="MSFM01000007">
    <property type="protein sequence ID" value="PKY03670.1"/>
    <property type="molecule type" value="Genomic_DNA"/>
</dbReference>
<feature type="repeat" description="WD" evidence="3">
    <location>
        <begin position="1048"/>
        <end position="1089"/>
    </location>
</feature>
<feature type="repeat" description="WD" evidence="3">
    <location>
        <begin position="1132"/>
        <end position="1173"/>
    </location>
</feature>